<dbReference type="InterPro" id="IPR048036">
    <property type="entry name" value="Tlg1p-like_N"/>
</dbReference>
<evidence type="ECO:0000256" key="4">
    <source>
        <dbReference type="ARBA" id="ARBA00022692"/>
    </source>
</evidence>
<feature type="transmembrane region" description="Helical" evidence="11">
    <location>
        <begin position="219"/>
        <end position="240"/>
    </location>
</feature>
<evidence type="ECO:0000256" key="9">
    <source>
        <dbReference type="ARBA" id="ARBA00023136"/>
    </source>
</evidence>
<dbReference type="PROSITE" id="PS50192">
    <property type="entry name" value="T_SNARE"/>
    <property type="match status" value="1"/>
</dbReference>
<dbReference type="SUPFAM" id="SSF47661">
    <property type="entry name" value="t-snare proteins"/>
    <property type="match status" value="1"/>
</dbReference>
<sequence length="241" mass="26707">MEQDPFSTAERDILALLASTRPLLSSYLRIRSTSSTHTSPELTESRQDLESALSDLSNDLQDLVDSVRAVEGDPYKYGLDVDEVGRRRELVADVGREVEGMRAQVLETVDSRTAKGAGPSGLPDPNAFDDPEDDQHDDAYGEFEQQRQQEMLAEQDEALDGVFRTVGNIRAQADEMGRELEEQGILLDDVDTLADRVGGKLQTGIKKIGWMVQNNEDRWSGCCIGVLIFVLILLLVLVLIL</sequence>
<comment type="subcellular location">
    <subcellularLocation>
        <location evidence="1">Golgi apparatus membrane</location>
        <topology evidence="1">Single-pass type IV membrane protein</topology>
    </subcellularLocation>
</comment>
<evidence type="ECO:0000313" key="14">
    <source>
        <dbReference type="Proteomes" id="UP000327013"/>
    </source>
</evidence>
<dbReference type="GO" id="GO:0048193">
    <property type="term" value="P:Golgi vesicle transport"/>
    <property type="evidence" value="ECO:0007669"/>
    <property type="project" value="InterPro"/>
</dbReference>
<dbReference type="Gene3D" id="1.20.58.90">
    <property type="match status" value="1"/>
</dbReference>
<evidence type="ECO:0000256" key="5">
    <source>
        <dbReference type="ARBA" id="ARBA00022927"/>
    </source>
</evidence>
<dbReference type="CDD" id="cd15851">
    <property type="entry name" value="SNARE_Syntaxin6"/>
    <property type="match status" value="1"/>
</dbReference>
<dbReference type="AlphaFoldDB" id="A0A5N6KY35"/>
<keyword evidence="3" id="KW-0813">Transport</keyword>
<dbReference type="EMBL" id="VIBQ01000017">
    <property type="protein sequence ID" value="KAB8360725.1"/>
    <property type="molecule type" value="Genomic_DNA"/>
</dbReference>
<evidence type="ECO:0000256" key="1">
    <source>
        <dbReference type="ARBA" id="ARBA00004409"/>
    </source>
</evidence>
<evidence type="ECO:0000256" key="11">
    <source>
        <dbReference type="SAM" id="Phobius"/>
    </source>
</evidence>
<dbReference type="Proteomes" id="UP000327013">
    <property type="component" value="Unassembled WGS sequence"/>
</dbReference>
<dbReference type="InterPro" id="IPR015260">
    <property type="entry name" value="Syntaxin-6/10/61_N"/>
</dbReference>
<evidence type="ECO:0000256" key="3">
    <source>
        <dbReference type="ARBA" id="ARBA00022448"/>
    </source>
</evidence>
<keyword evidence="4 11" id="KW-0812">Transmembrane</keyword>
<dbReference type="FunFam" id="1.20.5.110:FF:000006">
    <property type="entry name" value="Syntaxin 6"/>
    <property type="match status" value="1"/>
</dbReference>
<feature type="compositionally biased region" description="Acidic residues" evidence="10">
    <location>
        <begin position="127"/>
        <end position="136"/>
    </location>
</feature>
<proteinExistence type="inferred from homology"/>
<dbReference type="FunFam" id="1.20.58.90:FF:000012">
    <property type="entry name" value="SNARE domain protein"/>
    <property type="match status" value="1"/>
</dbReference>
<keyword evidence="5" id="KW-0653">Protein transport</keyword>
<dbReference type="SMART" id="SM00397">
    <property type="entry name" value="t_SNARE"/>
    <property type="match status" value="1"/>
</dbReference>
<keyword evidence="8" id="KW-0175">Coiled coil</keyword>
<evidence type="ECO:0000313" key="13">
    <source>
        <dbReference type="EMBL" id="KAB8360725.1"/>
    </source>
</evidence>
<evidence type="ECO:0000259" key="12">
    <source>
        <dbReference type="PROSITE" id="PS50192"/>
    </source>
</evidence>
<feature type="region of interest" description="Disordered" evidence="10">
    <location>
        <begin position="109"/>
        <end position="138"/>
    </location>
</feature>
<dbReference type="InterPro" id="IPR000727">
    <property type="entry name" value="T_SNARE_dom"/>
</dbReference>
<comment type="caution">
    <text evidence="13">The sequence shown here is derived from an EMBL/GenBank/DDBJ whole genome shotgun (WGS) entry which is preliminary data.</text>
</comment>
<evidence type="ECO:0000256" key="10">
    <source>
        <dbReference type="SAM" id="MobiDB-lite"/>
    </source>
</evidence>
<accession>A0A5N6KY35</accession>
<dbReference type="GO" id="GO:0000139">
    <property type="term" value="C:Golgi membrane"/>
    <property type="evidence" value="ECO:0007669"/>
    <property type="project" value="UniProtKB-SubCell"/>
</dbReference>
<keyword evidence="14" id="KW-1185">Reference proteome</keyword>
<dbReference type="CDD" id="cd21444">
    <property type="entry name" value="SNARE_NTD_Tlg1p-like"/>
    <property type="match status" value="1"/>
</dbReference>
<evidence type="ECO:0000256" key="8">
    <source>
        <dbReference type="ARBA" id="ARBA00023054"/>
    </source>
</evidence>
<dbReference type="PANTHER" id="PTHR12791">
    <property type="entry name" value="GOLGI SNARE BET1-RELATED"/>
    <property type="match status" value="1"/>
</dbReference>
<dbReference type="Pfam" id="PF09177">
    <property type="entry name" value="STX6_10_61_N"/>
    <property type="match status" value="1"/>
</dbReference>
<dbReference type="Gene3D" id="1.20.5.110">
    <property type="match status" value="1"/>
</dbReference>
<keyword evidence="7" id="KW-0333">Golgi apparatus</keyword>
<keyword evidence="6 11" id="KW-1133">Transmembrane helix</keyword>
<dbReference type="SUPFAM" id="SSF58038">
    <property type="entry name" value="SNARE fusion complex"/>
    <property type="match status" value="1"/>
</dbReference>
<protein>
    <recommendedName>
        <fullName evidence="12">t-SNARE coiled-coil homology domain-containing protein</fullName>
    </recommendedName>
</protein>
<dbReference type="InterPro" id="IPR010989">
    <property type="entry name" value="SNARE"/>
</dbReference>
<feature type="domain" description="T-SNARE coiled-coil homology" evidence="12">
    <location>
        <begin position="149"/>
        <end position="211"/>
    </location>
</feature>
<name>A0A5N6KY35_9ROSI</name>
<evidence type="ECO:0000256" key="7">
    <source>
        <dbReference type="ARBA" id="ARBA00023034"/>
    </source>
</evidence>
<dbReference type="GO" id="GO:0015031">
    <property type="term" value="P:protein transport"/>
    <property type="evidence" value="ECO:0007669"/>
    <property type="project" value="UniProtKB-KW"/>
</dbReference>
<evidence type="ECO:0000256" key="6">
    <source>
        <dbReference type="ARBA" id="ARBA00022989"/>
    </source>
</evidence>
<gene>
    <name evidence="13" type="ORF">FH972_024461</name>
</gene>
<reference evidence="13 14" key="1">
    <citation type="submission" date="2019-06" db="EMBL/GenBank/DDBJ databases">
        <title>A chromosomal-level reference genome of Carpinus fangiana (Coryloideae, Betulaceae).</title>
        <authorList>
            <person name="Yang X."/>
            <person name="Wang Z."/>
            <person name="Zhang L."/>
            <person name="Hao G."/>
            <person name="Liu J."/>
            <person name="Yang Y."/>
        </authorList>
    </citation>
    <scope>NUCLEOTIDE SEQUENCE [LARGE SCALE GENOMIC DNA]</scope>
    <source>
        <strain evidence="13">Cfa_2016G</strain>
        <tissue evidence="13">Leaf</tissue>
    </source>
</reference>
<organism evidence="13 14">
    <name type="scientific">Carpinus fangiana</name>
    <dbReference type="NCBI Taxonomy" id="176857"/>
    <lineage>
        <taxon>Eukaryota</taxon>
        <taxon>Viridiplantae</taxon>
        <taxon>Streptophyta</taxon>
        <taxon>Embryophyta</taxon>
        <taxon>Tracheophyta</taxon>
        <taxon>Spermatophyta</taxon>
        <taxon>Magnoliopsida</taxon>
        <taxon>eudicotyledons</taxon>
        <taxon>Gunneridae</taxon>
        <taxon>Pentapetalae</taxon>
        <taxon>rosids</taxon>
        <taxon>fabids</taxon>
        <taxon>Fagales</taxon>
        <taxon>Betulaceae</taxon>
        <taxon>Carpinus</taxon>
    </lineage>
</organism>
<evidence type="ECO:0000256" key="2">
    <source>
        <dbReference type="ARBA" id="ARBA00009063"/>
    </source>
</evidence>
<comment type="similarity">
    <text evidence="2">Belongs to the syntaxin family.</text>
</comment>
<dbReference type="OrthoDB" id="546861at2759"/>
<keyword evidence="9 11" id="KW-0472">Membrane</keyword>